<comment type="caution">
    <text evidence="5">The sequence shown here is derived from an EMBL/GenBank/DDBJ whole genome shotgun (WGS) entry which is preliminary data.</text>
</comment>
<feature type="non-terminal residue" evidence="5">
    <location>
        <position position="1"/>
    </location>
</feature>
<sequence>MALMVSGKQLCIIHHEEFHCQLGNIIHISKQLVYFAQYQKRVSSLIGAEQTTRLVNGALLSLPDYVDYLLSESKQILTRLYDLGARRVLVQDLAPLGCTPGELALHNSLDGSCDPEIQRAVELYNPRLLSMLRELNAVFVGVETNRIISDALANAKDACCGQGRAGSTAWASAPRNPTSAPTATPTCSGTRSTPRTAPTG</sequence>
<name>A0A5J9UWS4_9POAL</name>
<comment type="similarity">
    <text evidence="1">Belongs to the 'GDSL' lipolytic enzyme family.</text>
</comment>
<evidence type="ECO:0000256" key="2">
    <source>
        <dbReference type="ARBA" id="ARBA00022801"/>
    </source>
</evidence>
<dbReference type="GO" id="GO:0016042">
    <property type="term" value="P:lipid catabolic process"/>
    <property type="evidence" value="ECO:0007669"/>
    <property type="project" value="UniProtKB-KW"/>
</dbReference>
<gene>
    <name evidence="5" type="ORF">EJB05_19248</name>
</gene>
<dbReference type="Pfam" id="PF00657">
    <property type="entry name" value="Lipase_GDSL"/>
    <property type="match status" value="1"/>
</dbReference>
<dbReference type="GO" id="GO:0016788">
    <property type="term" value="F:hydrolase activity, acting on ester bonds"/>
    <property type="evidence" value="ECO:0007669"/>
    <property type="project" value="InterPro"/>
</dbReference>
<keyword evidence="2" id="KW-0378">Hydrolase</keyword>
<feature type="compositionally biased region" description="Low complexity" evidence="4">
    <location>
        <begin position="171"/>
        <end position="186"/>
    </location>
</feature>
<feature type="region of interest" description="Disordered" evidence="4">
    <location>
        <begin position="167"/>
        <end position="200"/>
    </location>
</feature>
<organism evidence="5 6">
    <name type="scientific">Eragrostis curvula</name>
    <name type="common">weeping love grass</name>
    <dbReference type="NCBI Taxonomy" id="38414"/>
    <lineage>
        <taxon>Eukaryota</taxon>
        <taxon>Viridiplantae</taxon>
        <taxon>Streptophyta</taxon>
        <taxon>Embryophyta</taxon>
        <taxon>Tracheophyta</taxon>
        <taxon>Spermatophyta</taxon>
        <taxon>Magnoliopsida</taxon>
        <taxon>Liliopsida</taxon>
        <taxon>Poales</taxon>
        <taxon>Poaceae</taxon>
        <taxon>PACMAD clade</taxon>
        <taxon>Chloridoideae</taxon>
        <taxon>Eragrostideae</taxon>
        <taxon>Eragrostidinae</taxon>
        <taxon>Eragrostis</taxon>
    </lineage>
</organism>
<reference evidence="5 6" key="1">
    <citation type="journal article" date="2019" name="Sci. Rep.">
        <title>A high-quality genome of Eragrostis curvula grass provides insights into Poaceae evolution and supports new strategies to enhance forage quality.</title>
        <authorList>
            <person name="Carballo J."/>
            <person name="Santos B.A.C.M."/>
            <person name="Zappacosta D."/>
            <person name="Garbus I."/>
            <person name="Selva J.P."/>
            <person name="Gallo C.A."/>
            <person name="Diaz A."/>
            <person name="Albertini E."/>
            <person name="Caccamo M."/>
            <person name="Echenique V."/>
        </authorList>
    </citation>
    <scope>NUCLEOTIDE SEQUENCE [LARGE SCALE GENOMIC DNA]</scope>
    <source>
        <strain evidence="6">cv. Victoria</strain>
        <tissue evidence="5">Leaf</tissue>
    </source>
</reference>
<dbReference type="InterPro" id="IPR001087">
    <property type="entry name" value="GDSL"/>
</dbReference>
<dbReference type="EMBL" id="RWGY01000011">
    <property type="protein sequence ID" value="TVU27748.1"/>
    <property type="molecule type" value="Genomic_DNA"/>
</dbReference>
<protein>
    <submittedName>
        <fullName evidence="5">Uncharacterized protein</fullName>
    </submittedName>
</protein>
<dbReference type="InterPro" id="IPR051058">
    <property type="entry name" value="GDSL_Est/Lipase"/>
</dbReference>
<keyword evidence="6" id="KW-1185">Reference proteome</keyword>
<dbReference type="PANTHER" id="PTHR45648:SF2">
    <property type="entry name" value="OS02G0816200 PROTEIN"/>
    <property type="match status" value="1"/>
</dbReference>
<feature type="compositionally biased region" description="Polar residues" evidence="4">
    <location>
        <begin position="187"/>
        <end position="200"/>
    </location>
</feature>
<evidence type="ECO:0000313" key="6">
    <source>
        <dbReference type="Proteomes" id="UP000324897"/>
    </source>
</evidence>
<evidence type="ECO:0000256" key="3">
    <source>
        <dbReference type="ARBA" id="ARBA00022963"/>
    </source>
</evidence>
<proteinExistence type="inferred from homology"/>
<dbReference type="InterPro" id="IPR036514">
    <property type="entry name" value="SGNH_hydro_sf"/>
</dbReference>
<evidence type="ECO:0000313" key="5">
    <source>
        <dbReference type="EMBL" id="TVU27748.1"/>
    </source>
</evidence>
<keyword evidence="3" id="KW-0442">Lipid degradation</keyword>
<accession>A0A5J9UWS4</accession>
<evidence type="ECO:0000256" key="4">
    <source>
        <dbReference type="SAM" id="MobiDB-lite"/>
    </source>
</evidence>
<dbReference type="Proteomes" id="UP000324897">
    <property type="component" value="Chromosome 1"/>
</dbReference>
<evidence type="ECO:0000256" key="1">
    <source>
        <dbReference type="ARBA" id="ARBA00008668"/>
    </source>
</evidence>
<dbReference type="OrthoDB" id="1600564at2759"/>
<dbReference type="PANTHER" id="PTHR45648">
    <property type="entry name" value="GDSL LIPASE/ACYLHYDROLASE FAMILY PROTEIN (AFU_ORTHOLOGUE AFUA_4G14700)"/>
    <property type="match status" value="1"/>
</dbReference>
<keyword evidence="3" id="KW-0443">Lipid metabolism</keyword>
<dbReference type="Gramene" id="TVU27748">
    <property type="protein sequence ID" value="TVU27748"/>
    <property type="gene ID" value="EJB05_19248"/>
</dbReference>
<dbReference type="AlphaFoldDB" id="A0A5J9UWS4"/>
<dbReference type="Gene3D" id="3.40.50.1110">
    <property type="entry name" value="SGNH hydrolase"/>
    <property type="match status" value="1"/>
</dbReference>